<dbReference type="AlphaFoldDB" id="A0A0F8YNU7"/>
<accession>A0A0F8YNU7</accession>
<sequence length="114" mass="13342">WKATYPVAEQWMKDQEEGEEWIENLYGRRCRLPDEIYTTWKHKVNCRVCYPTQSGAAEIIKRIMLECEKLGMDQALQVHDSILIEGRVELPPELAHICPDIHTPFNAPVSPYWS</sequence>
<proteinExistence type="predicted"/>
<name>A0A0F8YNU7_9ZZZZ</name>
<dbReference type="EMBL" id="LAZR01055897">
    <property type="protein sequence ID" value="KKK75375.1"/>
    <property type="molecule type" value="Genomic_DNA"/>
</dbReference>
<feature type="non-terminal residue" evidence="1">
    <location>
        <position position="1"/>
    </location>
</feature>
<dbReference type="Gene3D" id="3.30.70.370">
    <property type="match status" value="1"/>
</dbReference>
<dbReference type="SUPFAM" id="SSF56672">
    <property type="entry name" value="DNA/RNA polymerases"/>
    <property type="match status" value="1"/>
</dbReference>
<protein>
    <recommendedName>
        <fullName evidence="2">DNA-directed DNA polymerase family A palm domain-containing protein</fullName>
    </recommendedName>
</protein>
<reference evidence="1" key="1">
    <citation type="journal article" date="2015" name="Nature">
        <title>Complex archaea that bridge the gap between prokaryotes and eukaryotes.</title>
        <authorList>
            <person name="Spang A."/>
            <person name="Saw J.H."/>
            <person name="Jorgensen S.L."/>
            <person name="Zaremba-Niedzwiedzka K."/>
            <person name="Martijn J."/>
            <person name="Lind A.E."/>
            <person name="van Eijk R."/>
            <person name="Schleper C."/>
            <person name="Guy L."/>
            <person name="Ettema T.J."/>
        </authorList>
    </citation>
    <scope>NUCLEOTIDE SEQUENCE</scope>
</reference>
<evidence type="ECO:0000313" key="1">
    <source>
        <dbReference type="EMBL" id="KKK75375.1"/>
    </source>
</evidence>
<dbReference type="Gene3D" id="1.10.150.20">
    <property type="entry name" value="5' to 3' exonuclease, C-terminal subdomain"/>
    <property type="match status" value="1"/>
</dbReference>
<evidence type="ECO:0008006" key="2">
    <source>
        <dbReference type="Google" id="ProtNLM"/>
    </source>
</evidence>
<organism evidence="1">
    <name type="scientific">marine sediment metagenome</name>
    <dbReference type="NCBI Taxonomy" id="412755"/>
    <lineage>
        <taxon>unclassified sequences</taxon>
        <taxon>metagenomes</taxon>
        <taxon>ecological metagenomes</taxon>
    </lineage>
</organism>
<gene>
    <name evidence="1" type="ORF">LCGC14_2874330</name>
</gene>
<dbReference type="InterPro" id="IPR043502">
    <property type="entry name" value="DNA/RNA_pol_sf"/>
</dbReference>
<comment type="caution">
    <text evidence="1">The sequence shown here is derived from an EMBL/GenBank/DDBJ whole genome shotgun (WGS) entry which is preliminary data.</text>
</comment>